<evidence type="ECO:0008006" key="4">
    <source>
        <dbReference type="Google" id="ProtNLM"/>
    </source>
</evidence>
<keyword evidence="1" id="KW-0472">Membrane</keyword>
<evidence type="ECO:0000313" key="2">
    <source>
        <dbReference type="EMBL" id="GIJ47882.1"/>
    </source>
</evidence>
<dbReference type="PANTHER" id="PTHR34989:SF1">
    <property type="entry name" value="PROTEIN HDED"/>
    <property type="match status" value="1"/>
</dbReference>
<gene>
    <name evidence="2" type="ORF">Val02_47680</name>
</gene>
<feature type="transmembrane region" description="Helical" evidence="1">
    <location>
        <begin position="103"/>
        <end position="127"/>
    </location>
</feature>
<feature type="transmembrane region" description="Helical" evidence="1">
    <location>
        <begin position="133"/>
        <end position="153"/>
    </location>
</feature>
<dbReference type="AlphaFoldDB" id="A0A8J3YNW6"/>
<proteinExistence type="predicted"/>
<feature type="transmembrane region" description="Helical" evidence="1">
    <location>
        <begin position="47"/>
        <end position="68"/>
    </location>
</feature>
<dbReference type="PANTHER" id="PTHR34989">
    <property type="entry name" value="PROTEIN HDED"/>
    <property type="match status" value="1"/>
</dbReference>
<feature type="transmembrane region" description="Helical" evidence="1">
    <location>
        <begin position="20"/>
        <end position="40"/>
    </location>
</feature>
<dbReference type="InterPro" id="IPR005325">
    <property type="entry name" value="DUF308_memb"/>
</dbReference>
<reference evidence="2" key="1">
    <citation type="submission" date="2021-01" db="EMBL/GenBank/DDBJ databases">
        <title>Whole genome shotgun sequence of Virgisporangium aliadipatigenens NBRC 105644.</title>
        <authorList>
            <person name="Komaki H."/>
            <person name="Tamura T."/>
        </authorList>
    </citation>
    <scope>NUCLEOTIDE SEQUENCE</scope>
    <source>
        <strain evidence="2">NBRC 105644</strain>
    </source>
</reference>
<dbReference type="GO" id="GO:0005886">
    <property type="term" value="C:plasma membrane"/>
    <property type="evidence" value="ECO:0007669"/>
    <property type="project" value="TreeGrafter"/>
</dbReference>
<protein>
    <recommendedName>
        <fullName evidence="4">HdeD family acid-resistance protein</fullName>
    </recommendedName>
</protein>
<keyword evidence="3" id="KW-1185">Reference proteome</keyword>
<keyword evidence="1" id="KW-1133">Transmembrane helix</keyword>
<evidence type="ECO:0000256" key="1">
    <source>
        <dbReference type="SAM" id="Phobius"/>
    </source>
</evidence>
<comment type="caution">
    <text evidence="2">The sequence shown here is derived from an EMBL/GenBank/DDBJ whole genome shotgun (WGS) entry which is preliminary data.</text>
</comment>
<dbReference type="Pfam" id="PF03729">
    <property type="entry name" value="DUF308"/>
    <property type="match status" value="1"/>
</dbReference>
<sequence>MSVFGEADGVSTVDDVRLPWWQPALLGAVSVGFGVAVLAWPDATLRAIVIWTGIWLILLGAARLFAAVVGPGGWGIRLLTAGAALLLIGGGIACLVDAVAGLTVLAVLVAVAWIVSGVCEVVLAFGADSGARPWLLGLGVLSTVVGVAFLVLPRLSLASLVLFTAASALVVGVGSLVVAVRLRRA</sequence>
<organism evidence="2 3">
    <name type="scientific">Virgisporangium aliadipatigenens</name>
    <dbReference type="NCBI Taxonomy" id="741659"/>
    <lineage>
        <taxon>Bacteria</taxon>
        <taxon>Bacillati</taxon>
        <taxon>Actinomycetota</taxon>
        <taxon>Actinomycetes</taxon>
        <taxon>Micromonosporales</taxon>
        <taxon>Micromonosporaceae</taxon>
        <taxon>Virgisporangium</taxon>
    </lineage>
</organism>
<dbReference type="Proteomes" id="UP000619260">
    <property type="component" value="Unassembled WGS sequence"/>
</dbReference>
<keyword evidence="1" id="KW-0812">Transmembrane</keyword>
<dbReference type="RefSeq" id="WP_203901386.1">
    <property type="nucleotide sequence ID" value="NZ_BOPF01000018.1"/>
</dbReference>
<name>A0A8J3YNW6_9ACTN</name>
<dbReference type="InterPro" id="IPR052712">
    <property type="entry name" value="Acid_resist_chaperone_HdeD"/>
</dbReference>
<feature type="transmembrane region" description="Helical" evidence="1">
    <location>
        <begin position="160"/>
        <end position="182"/>
    </location>
</feature>
<dbReference type="EMBL" id="BOPF01000018">
    <property type="protein sequence ID" value="GIJ47882.1"/>
    <property type="molecule type" value="Genomic_DNA"/>
</dbReference>
<feature type="transmembrane region" description="Helical" evidence="1">
    <location>
        <begin position="74"/>
        <end position="96"/>
    </location>
</feature>
<evidence type="ECO:0000313" key="3">
    <source>
        <dbReference type="Proteomes" id="UP000619260"/>
    </source>
</evidence>
<accession>A0A8J3YNW6</accession>